<dbReference type="Pfam" id="PF13456">
    <property type="entry name" value="RVT_3"/>
    <property type="match status" value="1"/>
</dbReference>
<sequence length="398" mass="45106">MVEGMVRKELGLEVPEVMGKPYPEYVEFEPLPRNYKMPDFKKFTSEDDQRPEDHIGCFELECIEVGHNPFLKLCLFPYSLTGIALDWYRTLELGSIAIEIPKNWCLFIIFTAPHREVNNVAWSSSDDEDWSWDSVNAVELINLKEYTCEALRRSVASQAYTQGVSSSGTAKTSDTLATAKNMIDEGKVKVDNPIEMNANPFPTQHPVRMVNVGLNSHMSVACNTTGCLQCDVVEIVPAVSWKLYFDGSATFHRCLIYGLRTLMHNGARNVEVIGDSALVVGHMKNTMKWKDDILTQYTALGDELKSHFDTITFTNVLRPDNQEANAMAQSASKYIPEVDPSWQYDTVEVNFLAYHKHTSMPINTIQPQVDAGDWRHPIVQFLLNLDVPTDIQIRRHPI</sequence>
<dbReference type="Proteomes" id="UP001161247">
    <property type="component" value="Chromosome 4"/>
</dbReference>
<dbReference type="Gene3D" id="3.30.420.10">
    <property type="entry name" value="Ribonuclease H-like superfamily/Ribonuclease H"/>
    <property type="match status" value="1"/>
</dbReference>
<dbReference type="InterPro" id="IPR012337">
    <property type="entry name" value="RNaseH-like_sf"/>
</dbReference>
<keyword evidence="3" id="KW-1185">Reference proteome</keyword>
<dbReference type="AlphaFoldDB" id="A0AAV1D517"/>
<organism evidence="2 3">
    <name type="scientific">Oldenlandia corymbosa var. corymbosa</name>
    <dbReference type="NCBI Taxonomy" id="529605"/>
    <lineage>
        <taxon>Eukaryota</taxon>
        <taxon>Viridiplantae</taxon>
        <taxon>Streptophyta</taxon>
        <taxon>Embryophyta</taxon>
        <taxon>Tracheophyta</taxon>
        <taxon>Spermatophyta</taxon>
        <taxon>Magnoliopsida</taxon>
        <taxon>eudicotyledons</taxon>
        <taxon>Gunneridae</taxon>
        <taxon>Pentapetalae</taxon>
        <taxon>asterids</taxon>
        <taxon>lamiids</taxon>
        <taxon>Gentianales</taxon>
        <taxon>Rubiaceae</taxon>
        <taxon>Rubioideae</taxon>
        <taxon>Spermacoceae</taxon>
        <taxon>Hedyotis-Oldenlandia complex</taxon>
        <taxon>Oldenlandia</taxon>
    </lineage>
</organism>
<accession>A0AAV1D517</accession>
<evidence type="ECO:0000259" key="1">
    <source>
        <dbReference type="Pfam" id="PF13456"/>
    </source>
</evidence>
<dbReference type="PANTHER" id="PTHR48475:SF1">
    <property type="entry name" value="RNASE H TYPE-1 DOMAIN-CONTAINING PROTEIN"/>
    <property type="match status" value="1"/>
</dbReference>
<evidence type="ECO:0000313" key="2">
    <source>
        <dbReference type="EMBL" id="CAI9102830.1"/>
    </source>
</evidence>
<evidence type="ECO:0000313" key="3">
    <source>
        <dbReference type="Proteomes" id="UP001161247"/>
    </source>
</evidence>
<protein>
    <submittedName>
        <fullName evidence="2">OLC1v1001178C1</fullName>
    </submittedName>
</protein>
<proteinExistence type="predicted"/>
<dbReference type="GO" id="GO:0004523">
    <property type="term" value="F:RNA-DNA hybrid ribonuclease activity"/>
    <property type="evidence" value="ECO:0007669"/>
    <property type="project" value="InterPro"/>
</dbReference>
<feature type="domain" description="RNase H type-1" evidence="1">
    <location>
        <begin position="254"/>
        <end position="331"/>
    </location>
</feature>
<dbReference type="PANTHER" id="PTHR48475">
    <property type="entry name" value="RIBONUCLEASE H"/>
    <property type="match status" value="1"/>
</dbReference>
<dbReference type="EMBL" id="OX459121">
    <property type="protein sequence ID" value="CAI9102830.1"/>
    <property type="molecule type" value="Genomic_DNA"/>
</dbReference>
<reference evidence="2" key="1">
    <citation type="submission" date="2023-03" db="EMBL/GenBank/DDBJ databases">
        <authorList>
            <person name="Julca I."/>
        </authorList>
    </citation>
    <scope>NUCLEOTIDE SEQUENCE</scope>
</reference>
<gene>
    <name evidence="2" type="ORF">OLC1_LOCUS12116</name>
</gene>
<name>A0AAV1D517_OLDCO</name>
<dbReference type="SUPFAM" id="SSF53098">
    <property type="entry name" value="Ribonuclease H-like"/>
    <property type="match status" value="1"/>
</dbReference>
<dbReference type="InterPro" id="IPR036397">
    <property type="entry name" value="RNaseH_sf"/>
</dbReference>
<dbReference type="GO" id="GO:0003676">
    <property type="term" value="F:nucleic acid binding"/>
    <property type="evidence" value="ECO:0007669"/>
    <property type="project" value="InterPro"/>
</dbReference>
<dbReference type="InterPro" id="IPR002156">
    <property type="entry name" value="RNaseH_domain"/>
</dbReference>